<dbReference type="GO" id="GO:0008233">
    <property type="term" value="F:peptidase activity"/>
    <property type="evidence" value="ECO:0007669"/>
    <property type="project" value="UniProtKB-KW"/>
</dbReference>
<dbReference type="PANTHER" id="PTHR10381">
    <property type="entry name" value="ATP-DEPENDENT CLP PROTEASE PROTEOLYTIC SUBUNIT"/>
    <property type="match status" value="1"/>
</dbReference>
<dbReference type="Pfam" id="PF00574">
    <property type="entry name" value="CLP_protease"/>
    <property type="match status" value="1"/>
</dbReference>
<proteinExistence type="inferred from homology"/>
<accession>A0ABW3QY10</accession>
<evidence type="ECO:0000256" key="4">
    <source>
        <dbReference type="ARBA" id="ARBA00022801"/>
    </source>
</evidence>
<keyword evidence="8" id="KW-1185">Reference proteome</keyword>
<dbReference type="Gene3D" id="3.90.226.10">
    <property type="entry name" value="2-enoyl-CoA Hydratase, Chain A, domain 1"/>
    <property type="match status" value="1"/>
</dbReference>
<dbReference type="PANTHER" id="PTHR10381:SF70">
    <property type="entry name" value="ATP-DEPENDENT CLP PROTEASE PROTEOLYTIC SUBUNIT"/>
    <property type="match status" value="1"/>
</dbReference>
<name>A0ABW3QY10_9PSEU</name>
<dbReference type="InterPro" id="IPR023562">
    <property type="entry name" value="ClpP/TepA"/>
</dbReference>
<reference evidence="8" key="1">
    <citation type="journal article" date="2019" name="Int. J. Syst. Evol. Microbiol.">
        <title>The Global Catalogue of Microorganisms (GCM) 10K type strain sequencing project: providing services to taxonomists for standard genome sequencing and annotation.</title>
        <authorList>
            <consortium name="The Broad Institute Genomics Platform"/>
            <consortium name="The Broad Institute Genome Sequencing Center for Infectious Disease"/>
            <person name="Wu L."/>
            <person name="Ma J."/>
        </authorList>
    </citation>
    <scope>NUCLEOTIDE SEQUENCE [LARGE SCALE GENOMIC DNA]</scope>
    <source>
        <strain evidence="8">CCUG 60214</strain>
    </source>
</reference>
<dbReference type="CDD" id="cd07017">
    <property type="entry name" value="S14_ClpP_2"/>
    <property type="match status" value="1"/>
</dbReference>
<dbReference type="GO" id="GO:0006508">
    <property type="term" value="P:proteolysis"/>
    <property type="evidence" value="ECO:0007669"/>
    <property type="project" value="UniProtKB-KW"/>
</dbReference>
<dbReference type="PRINTS" id="PR00127">
    <property type="entry name" value="CLPPROTEASEP"/>
</dbReference>
<organism evidence="7 8">
    <name type="scientific">Saccharothrix hoggarensis</name>
    <dbReference type="NCBI Taxonomy" id="913853"/>
    <lineage>
        <taxon>Bacteria</taxon>
        <taxon>Bacillati</taxon>
        <taxon>Actinomycetota</taxon>
        <taxon>Actinomycetes</taxon>
        <taxon>Pseudonocardiales</taxon>
        <taxon>Pseudonocardiaceae</taxon>
        <taxon>Saccharothrix</taxon>
    </lineage>
</organism>
<comment type="caution">
    <text evidence="7">The sequence shown here is derived from an EMBL/GenBank/DDBJ whole genome shotgun (WGS) entry which is preliminary data.</text>
</comment>
<dbReference type="InterPro" id="IPR029045">
    <property type="entry name" value="ClpP/crotonase-like_dom_sf"/>
</dbReference>
<protein>
    <recommendedName>
        <fullName evidence="6">ATP-dependent Clp protease proteolytic subunit</fullName>
    </recommendedName>
</protein>
<evidence type="ECO:0000313" key="8">
    <source>
        <dbReference type="Proteomes" id="UP001597168"/>
    </source>
</evidence>
<evidence type="ECO:0000256" key="3">
    <source>
        <dbReference type="ARBA" id="ARBA00022670"/>
    </source>
</evidence>
<sequence>MSAHGWALNKLMSDMLDDRTIVISGELGRSASTSVVSQLLLLNATNPDEDIRLYIDSAAGSLSSAFAICDMINWVAPEVSTWAVGTVESAATLVLCAGAPGKRYALPGSAVVLREPGLDEGLDGEHLAAPAALHRKWVHDMVRLLSERTRRSPDVVAGDLRAHRRLSAPEAVAYGIVDQAAAGGKYAPQGN</sequence>
<dbReference type="Proteomes" id="UP001597168">
    <property type="component" value="Unassembled WGS sequence"/>
</dbReference>
<dbReference type="EMBL" id="JBHTLK010000116">
    <property type="protein sequence ID" value="MFD1149666.1"/>
    <property type="molecule type" value="Genomic_DNA"/>
</dbReference>
<evidence type="ECO:0000256" key="1">
    <source>
        <dbReference type="ARBA" id="ARBA00007039"/>
    </source>
</evidence>
<evidence type="ECO:0000256" key="6">
    <source>
        <dbReference type="RuleBase" id="RU003567"/>
    </source>
</evidence>
<evidence type="ECO:0000256" key="2">
    <source>
        <dbReference type="ARBA" id="ARBA00022490"/>
    </source>
</evidence>
<keyword evidence="2" id="KW-0963">Cytoplasm</keyword>
<gene>
    <name evidence="7" type="ORF">ACFQ3T_21240</name>
</gene>
<evidence type="ECO:0000313" key="7">
    <source>
        <dbReference type="EMBL" id="MFD1149666.1"/>
    </source>
</evidence>
<dbReference type="SUPFAM" id="SSF52096">
    <property type="entry name" value="ClpP/crotonase"/>
    <property type="match status" value="1"/>
</dbReference>
<evidence type="ECO:0000256" key="5">
    <source>
        <dbReference type="ARBA" id="ARBA00022825"/>
    </source>
</evidence>
<dbReference type="InterPro" id="IPR001907">
    <property type="entry name" value="ClpP"/>
</dbReference>
<keyword evidence="3 7" id="KW-0645">Protease</keyword>
<dbReference type="RefSeq" id="WP_380725068.1">
    <property type="nucleotide sequence ID" value="NZ_JBHTLK010000116.1"/>
</dbReference>
<keyword evidence="4" id="KW-0378">Hydrolase</keyword>
<keyword evidence="5" id="KW-0720">Serine protease</keyword>
<comment type="similarity">
    <text evidence="1 6">Belongs to the peptidase S14 family.</text>
</comment>